<accession>A0A8S2MDR4</accession>
<dbReference type="EMBL" id="CAJOBI010002885">
    <property type="protein sequence ID" value="CAF3948329.1"/>
    <property type="molecule type" value="Genomic_DNA"/>
</dbReference>
<name>A0A8S2MDR4_9BILA</name>
<protein>
    <submittedName>
        <fullName evidence="1">Uncharacterized protein</fullName>
    </submittedName>
</protein>
<proteinExistence type="predicted"/>
<comment type="caution">
    <text evidence="1">The sequence shown here is derived from an EMBL/GenBank/DDBJ whole genome shotgun (WGS) entry which is preliminary data.</text>
</comment>
<dbReference type="AlphaFoldDB" id="A0A8S2MDR4"/>
<dbReference type="Gene3D" id="3.60.60.10">
    <property type="entry name" value="Penicillin V Acylase, Chain A"/>
    <property type="match status" value="1"/>
</dbReference>
<organism evidence="1 2">
    <name type="scientific">Rotaria magnacalcarata</name>
    <dbReference type="NCBI Taxonomy" id="392030"/>
    <lineage>
        <taxon>Eukaryota</taxon>
        <taxon>Metazoa</taxon>
        <taxon>Spiralia</taxon>
        <taxon>Gnathifera</taxon>
        <taxon>Rotifera</taxon>
        <taxon>Eurotatoria</taxon>
        <taxon>Bdelloidea</taxon>
        <taxon>Philodinida</taxon>
        <taxon>Philodinidae</taxon>
        <taxon>Rotaria</taxon>
    </lineage>
</organism>
<dbReference type="Proteomes" id="UP000676336">
    <property type="component" value="Unassembled WGS sequence"/>
</dbReference>
<evidence type="ECO:0000313" key="2">
    <source>
        <dbReference type="Proteomes" id="UP000676336"/>
    </source>
</evidence>
<evidence type="ECO:0000313" key="1">
    <source>
        <dbReference type="EMBL" id="CAF3948329.1"/>
    </source>
</evidence>
<reference evidence="1" key="1">
    <citation type="submission" date="2021-02" db="EMBL/GenBank/DDBJ databases">
        <authorList>
            <person name="Nowell W R."/>
        </authorList>
    </citation>
    <scope>NUCLEOTIDE SEQUENCE</scope>
</reference>
<sequence length="138" mass="16334">MISIKRVSFVQTFLRLAFRLHRTFYRYGVNAHLDSYNNNNDHIKDKPRYQNSLDHHEPVKELGENKRTIDSILFDSVHNQTYPICRSYKPTSFGSVGTVCSLIMNLKKKRMNITKGNPTLHQFKLHQKKRLKLIKLFD</sequence>
<gene>
    <name evidence="1" type="ORF">SMN809_LOCUS9109</name>
</gene>